<dbReference type="Ensembl" id="ENSNVIT00000029004.1">
    <property type="protein sequence ID" value="ENSNVIP00000024991.1"/>
    <property type="gene ID" value="ENSNVIG00000019354.1"/>
</dbReference>
<reference evidence="3" key="1">
    <citation type="submission" date="2025-08" db="UniProtKB">
        <authorList>
            <consortium name="Ensembl"/>
        </authorList>
    </citation>
    <scope>IDENTIFICATION</scope>
</reference>
<organism evidence="3 4">
    <name type="scientific">Neovison vison</name>
    <name type="common">American mink</name>
    <name type="synonym">Mustela vison</name>
    <dbReference type="NCBI Taxonomy" id="452646"/>
    <lineage>
        <taxon>Eukaryota</taxon>
        <taxon>Metazoa</taxon>
        <taxon>Chordata</taxon>
        <taxon>Craniata</taxon>
        <taxon>Vertebrata</taxon>
        <taxon>Euteleostomi</taxon>
        <taxon>Mammalia</taxon>
        <taxon>Eutheria</taxon>
        <taxon>Laurasiatheria</taxon>
        <taxon>Carnivora</taxon>
        <taxon>Caniformia</taxon>
        <taxon>Musteloidea</taxon>
        <taxon>Mustelidae</taxon>
        <taxon>Mustelinae</taxon>
        <taxon>Neogale</taxon>
    </lineage>
</organism>
<dbReference type="InterPro" id="IPR026794">
    <property type="entry name" value="ADISSP"/>
</dbReference>
<evidence type="ECO:0000313" key="3">
    <source>
        <dbReference type="Ensembl" id="ENSNVIP00000024991.1"/>
    </source>
</evidence>
<name>A0A8C7EUZ6_NEOVI</name>
<dbReference type="Pfam" id="PF15006">
    <property type="entry name" value="DUF4517"/>
    <property type="match status" value="1"/>
</dbReference>
<protein>
    <recommendedName>
        <fullName evidence="2">Adipose-secreted signaling protein</fullName>
    </recommendedName>
</protein>
<dbReference type="Proteomes" id="UP000694425">
    <property type="component" value="Unplaced"/>
</dbReference>
<dbReference type="GeneTree" id="ENSGT00390000008711"/>
<dbReference type="PANTHER" id="PTHR13287">
    <property type="entry name" value="ADIPOSE-SECRETED SIGNALING PROTEIN"/>
    <property type="match status" value="1"/>
</dbReference>
<dbReference type="PANTHER" id="PTHR13287:SF2">
    <property type="entry name" value="ADIPOSE-SECRETED SIGNALING PROTEIN"/>
    <property type="match status" value="1"/>
</dbReference>
<evidence type="ECO:0000256" key="2">
    <source>
        <dbReference type="ARBA" id="ARBA00035300"/>
    </source>
</evidence>
<comment type="similarity">
    <text evidence="1">Belongs to the ADISSP family.</text>
</comment>
<gene>
    <name evidence="3" type="primary">ADISSP</name>
</gene>
<proteinExistence type="inferred from homology"/>
<keyword evidence="4" id="KW-1185">Reference proteome</keyword>
<reference evidence="3" key="2">
    <citation type="submission" date="2025-09" db="UniProtKB">
        <authorList>
            <consortium name="Ensembl"/>
        </authorList>
    </citation>
    <scope>IDENTIFICATION</scope>
</reference>
<dbReference type="AlphaFoldDB" id="A0A8C7EUZ6"/>
<sequence>MAAANKGNKPRVRSIRFAAGHDAEGSQSHVHFDEKLHDSVVMVTQESDSSFLVKVGFLKILHRYEITFTLPPVLRLSKDVREAPVPSLHLKLLSVLPIPEGYSVKCEYSAHKEGVLKEEMLLACEGGTGTCVRVTVQARVMGELASLGSGYGRGVPVWLQGLSALPV</sequence>
<evidence type="ECO:0000313" key="4">
    <source>
        <dbReference type="Proteomes" id="UP000694425"/>
    </source>
</evidence>
<accession>A0A8C7EUZ6</accession>
<evidence type="ECO:0000256" key="1">
    <source>
        <dbReference type="ARBA" id="ARBA00035018"/>
    </source>
</evidence>